<feature type="transmembrane region" description="Helical" evidence="1">
    <location>
        <begin position="70"/>
        <end position="95"/>
    </location>
</feature>
<feature type="transmembrane region" description="Helical" evidence="1">
    <location>
        <begin position="40"/>
        <end position="58"/>
    </location>
</feature>
<dbReference type="Proteomes" id="UP001215549">
    <property type="component" value="Chromosome"/>
</dbReference>
<reference evidence="4 6" key="2">
    <citation type="submission" date="2021-01" db="EMBL/GenBank/DDBJ databases">
        <title>Biogeographic distribution of Paracoccus.</title>
        <authorList>
            <person name="Hollensteiner J."/>
            <person name="Leineberger J."/>
            <person name="Brinkhoff T."/>
            <person name="Daniel R."/>
        </authorList>
    </citation>
    <scope>NUCLEOTIDE SEQUENCE [LARGE SCALE GENOMIC DNA]</scope>
    <source>
        <strain evidence="4 6">DSM 18447</strain>
    </source>
</reference>
<gene>
    <name evidence="4" type="ORF">JHX88_11450</name>
    <name evidence="3" type="ORF">SAMN05421772_12135</name>
</gene>
<keyword evidence="1" id="KW-0472">Membrane</keyword>
<dbReference type="InterPro" id="IPR009936">
    <property type="entry name" value="DUF1468"/>
</dbReference>
<proteinExistence type="predicted"/>
<dbReference type="EMBL" id="FTOU01000021">
    <property type="protein sequence ID" value="SIT12438.1"/>
    <property type="molecule type" value="Genomic_DNA"/>
</dbReference>
<reference evidence="3 5" key="1">
    <citation type="submission" date="2017-01" db="EMBL/GenBank/DDBJ databases">
        <authorList>
            <person name="Varghese N."/>
            <person name="Submissions S."/>
        </authorList>
    </citation>
    <scope>NUCLEOTIDE SEQUENCE [LARGE SCALE GENOMIC DNA]</scope>
    <source>
        <strain evidence="3 5">DSM 18447</strain>
    </source>
</reference>
<accession>A0AA46A7E4</accession>
<organism evidence="3 5">
    <name type="scientific">Paracoccus saliphilus</name>
    <dbReference type="NCBI Taxonomy" id="405559"/>
    <lineage>
        <taxon>Bacteria</taxon>
        <taxon>Pseudomonadati</taxon>
        <taxon>Pseudomonadota</taxon>
        <taxon>Alphaproteobacteria</taxon>
        <taxon>Rhodobacterales</taxon>
        <taxon>Paracoccaceae</taxon>
        <taxon>Paracoccus</taxon>
    </lineage>
</organism>
<keyword evidence="1" id="KW-1133">Transmembrane helix</keyword>
<dbReference type="AlphaFoldDB" id="A0AA46A7E4"/>
<evidence type="ECO:0000259" key="2">
    <source>
        <dbReference type="Pfam" id="PF07331"/>
    </source>
</evidence>
<evidence type="ECO:0000313" key="4">
    <source>
        <dbReference type="EMBL" id="WCR01558.1"/>
    </source>
</evidence>
<dbReference type="EMBL" id="CP067140">
    <property type="protein sequence ID" value="WCR01558.1"/>
    <property type="molecule type" value="Genomic_DNA"/>
</dbReference>
<evidence type="ECO:0000313" key="5">
    <source>
        <dbReference type="Proteomes" id="UP000186216"/>
    </source>
</evidence>
<keyword evidence="6" id="KW-1185">Reference proteome</keyword>
<dbReference type="RefSeq" id="WP_076528319.1">
    <property type="nucleotide sequence ID" value="NZ_CP067140.1"/>
</dbReference>
<feature type="transmembrane region" description="Helical" evidence="1">
    <location>
        <begin position="115"/>
        <end position="135"/>
    </location>
</feature>
<name>A0AA46A7E4_9RHOB</name>
<protein>
    <submittedName>
        <fullName evidence="3">Tripartite tricarboxylate transporter TctB family protein</fullName>
    </submittedName>
</protein>
<sequence length="140" mass="14775">MLQTDRVLGIVLLLVSTVLLWVVVPSQTSAVSYGSTSPSLFPSLGVSAIGLGGLWLLIAPTLHRLPDLRVPAGAIAVALFGVAGFLAIQAIGYVWMAPVFTLTLMLIAGQRDPKWLLFGGVASPLGIWALFVLVLERSLP</sequence>
<dbReference type="Proteomes" id="UP000186216">
    <property type="component" value="Unassembled WGS sequence"/>
</dbReference>
<evidence type="ECO:0000313" key="3">
    <source>
        <dbReference type="EMBL" id="SIT12438.1"/>
    </source>
</evidence>
<feature type="domain" description="DUF1468" evidence="2">
    <location>
        <begin position="7"/>
        <end position="140"/>
    </location>
</feature>
<evidence type="ECO:0000256" key="1">
    <source>
        <dbReference type="SAM" id="Phobius"/>
    </source>
</evidence>
<evidence type="ECO:0000313" key="6">
    <source>
        <dbReference type="Proteomes" id="UP001215549"/>
    </source>
</evidence>
<keyword evidence="1" id="KW-0812">Transmembrane</keyword>
<dbReference type="Pfam" id="PF07331">
    <property type="entry name" value="TctB"/>
    <property type="match status" value="1"/>
</dbReference>